<dbReference type="PATRIC" id="fig|1423805.4.peg.406"/>
<dbReference type="Proteomes" id="UP000051835">
    <property type="component" value="Unassembled WGS sequence"/>
</dbReference>
<sequence>MDLVAYLKDEINFLTEQMKQAETDNNSSMRFLCDSRIEEAKHILKQIDNGTITSLKA</sequence>
<gene>
    <name evidence="1" type="ORF">FD37_GL000399</name>
</gene>
<comment type="caution">
    <text evidence="1">The sequence shown here is derived from an EMBL/GenBank/DDBJ whole genome shotgun (WGS) entry which is preliminary data.</text>
</comment>
<evidence type="ECO:0000313" key="2">
    <source>
        <dbReference type="Proteomes" id="UP000051835"/>
    </source>
</evidence>
<organism evidence="1 2">
    <name type="scientific">Levilactobacillus spicheri DSM 15429</name>
    <dbReference type="NCBI Taxonomy" id="1423805"/>
    <lineage>
        <taxon>Bacteria</taxon>
        <taxon>Bacillati</taxon>
        <taxon>Bacillota</taxon>
        <taxon>Bacilli</taxon>
        <taxon>Lactobacillales</taxon>
        <taxon>Lactobacillaceae</taxon>
        <taxon>Levilactobacillus</taxon>
    </lineage>
</organism>
<evidence type="ECO:0000313" key="1">
    <source>
        <dbReference type="EMBL" id="KRL46919.1"/>
    </source>
</evidence>
<dbReference type="RefSeq" id="WP_170206975.1">
    <property type="nucleotide sequence ID" value="NZ_AZFC01000035.1"/>
</dbReference>
<proteinExistence type="predicted"/>
<dbReference type="AlphaFoldDB" id="A0A0R1QQD4"/>
<dbReference type="EMBL" id="AZFC01000035">
    <property type="protein sequence ID" value="KRL46919.1"/>
    <property type="molecule type" value="Genomic_DNA"/>
</dbReference>
<protein>
    <submittedName>
        <fullName evidence="1">Uncharacterized protein</fullName>
    </submittedName>
</protein>
<reference evidence="1 2" key="1">
    <citation type="journal article" date="2015" name="Genome Announc.">
        <title>Expanding the biotechnology potential of lactobacilli through comparative genomics of 213 strains and associated genera.</title>
        <authorList>
            <person name="Sun Z."/>
            <person name="Harris H.M."/>
            <person name="McCann A."/>
            <person name="Guo C."/>
            <person name="Argimon S."/>
            <person name="Zhang W."/>
            <person name="Yang X."/>
            <person name="Jeffery I.B."/>
            <person name="Cooney J.C."/>
            <person name="Kagawa T.F."/>
            <person name="Liu W."/>
            <person name="Song Y."/>
            <person name="Salvetti E."/>
            <person name="Wrobel A."/>
            <person name="Rasinkangas P."/>
            <person name="Parkhill J."/>
            <person name="Rea M.C."/>
            <person name="O'Sullivan O."/>
            <person name="Ritari J."/>
            <person name="Douillard F.P."/>
            <person name="Paul Ross R."/>
            <person name="Yang R."/>
            <person name="Briner A.E."/>
            <person name="Felis G.E."/>
            <person name="de Vos W.M."/>
            <person name="Barrangou R."/>
            <person name="Klaenhammer T.R."/>
            <person name="Caufield P.W."/>
            <person name="Cui Y."/>
            <person name="Zhang H."/>
            <person name="O'Toole P.W."/>
        </authorList>
    </citation>
    <scope>NUCLEOTIDE SEQUENCE [LARGE SCALE GENOMIC DNA]</scope>
    <source>
        <strain evidence="1 2">DSM 15429</strain>
    </source>
</reference>
<accession>A0A0R1QQD4</accession>
<name>A0A0R1QQD4_9LACO</name>